<evidence type="ECO:0000313" key="2">
    <source>
        <dbReference type="EMBL" id="MFC3072381.1"/>
    </source>
</evidence>
<dbReference type="EMBL" id="JBHRSP010000006">
    <property type="protein sequence ID" value="MFC3072381.1"/>
    <property type="molecule type" value="Genomic_DNA"/>
</dbReference>
<gene>
    <name evidence="2" type="ORF">ACFOHH_04605</name>
</gene>
<dbReference type="RefSeq" id="WP_306766419.1">
    <property type="nucleotide sequence ID" value="NZ_JANFDG010000035.1"/>
</dbReference>
<keyword evidence="3" id="KW-1185">Reference proteome</keyword>
<protein>
    <submittedName>
        <fullName evidence="2">Uncharacterized protein</fullName>
    </submittedName>
</protein>
<feature type="region of interest" description="Disordered" evidence="1">
    <location>
        <begin position="1"/>
        <end position="25"/>
    </location>
</feature>
<sequence length="145" mass="16139">MLGSDDKSLGKSPKAKRTKARAMSPVAEAQMDMRLAFPPARYGKLENVYYHAVRFIAPRVDKHFTLRRARAIWEGTARRIDSEEMDALRQAKIEETRREQKELRARLAALDEMLASVDAALACPPLAGEGERVRGAGGMDRSGTP</sequence>
<accession>A0ABV7DCP1</accession>
<dbReference type="Proteomes" id="UP001595377">
    <property type="component" value="Unassembled WGS sequence"/>
</dbReference>
<comment type="caution">
    <text evidence="2">The sequence shown here is derived from an EMBL/GenBank/DDBJ whole genome shotgun (WGS) entry which is preliminary data.</text>
</comment>
<proteinExistence type="predicted"/>
<reference evidence="3" key="1">
    <citation type="journal article" date="2019" name="Int. J. Syst. Evol. Microbiol.">
        <title>The Global Catalogue of Microorganisms (GCM) 10K type strain sequencing project: providing services to taxonomists for standard genome sequencing and annotation.</title>
        <authorList>
            <consortium name="The Broad Institute Genomics Platform"/>
            <consortium name="The Broad Institute Genome Sequencing Center for Infectious Disease"/>
            <person name="Wu L."/>
            <person name="Ma J."/>
        </authorList>
    </citation>
    <scope>NUCLEOTIDE SEQUENCE [LARGE SCALE GENOMIC DNA]</scope>
    <source>
        <strain evidence="3">KCTC 52677</strain>
    </source>
</reference>
<evidence type="ECO:0000256" key="1">
    <source>
        <dbReference type="SAM" id="MobiDB-lite"/>
    </source>
</evidence>
<evidence type="ECO:0000313" key="3">
    <source>
        <dbReference type="Proteomes" id="UP001595377"/>
    </source>
</evidence>
<organism evidence="2 3">
    <name type="scientific">Shinella pollutisoli</name>
    <dbReference type="NCBI Taxonomy" id="2250594"/>
    <lineage>
        <taxon>Bacteria</taxon>
        <taxon>Pseudomonadati</taxon>
        <taxon>Pseudomonadota</taxon>
        <taxon>Alphaproteobacteria</taxon>
        <taxon>Hyphomicrobiales</taxon>
        <taxon>Rhizobiaceae</taxon>
        <taxon>Shinella</taxon>
    </lineage>
</organism>
<name>A0ABV7DCP1_9HYPH</name>